<dbReference type="Pfam" id="PF02263">
    <property type="entry name" value="GBP"/>
    <property type="match status" value="1"/>
</dbReference>
<accession>A0A2P6TWL0</accession>
<comment type="caution">
    <text evidence="7">The sequence shown here is derived from an EMBL/GenBank/DDBJ whole genome shotgun (WGS) entry which is preliminary data.</text>
</comment>
<protein>
    <submittedName>
        <fullName evidence="7">Guanylate-binding 4-like</fullName>
    </submittedName>
</protein>
<evidence type="ECO:0000313" key="8">
    <source>
        <dbReference type="Proteomes" id="UP000239899"/>
    </source>
</evidence>
<evidence type="ECO:0000313" key="7">
    <source>
        <dbReference type="EMBL" id="PRW58455.1"/>
    </source>
</evidence>
<dbReference type="InterPro" id="IPR003191">
    <property type="entry name" value="Guanylate-bd/ATL_C"/>
</dbReference>
<sequence length="1159" mass="125676">MDLLFNPQLMEGTQRVLEAMQQFRPLVQADDVAGCRELAQAVAPLWPSWNPTTSLGELVAGQALESNSLRLLQYQLQLPEGAAEAAAARRLPCSSSQAPPAAGADAATAADPLLLRDPGALGRLLMLRASSPDQEPAALMVLAGGAVATWTLVFRAIVKRMPALLEALLGMLPAWPVAPLPADHVLRVPCGHWRRWPYNESPSLFLLGMHQEQGLDTWDPVSIRMAEALGAAGLHPPVYHNVRVAREVRLPRLMPRKLRMNLRLGHEQQAEAEAEFSPGLEDPCFGARDRCRYLWLAITQQSWSPANHHAWPPSFQAAVRTLLLAAQRQAPSSAAAGSSSEAAGAAAHSAATLGSLPSAVLLHIIGLAADPPSGQDVPLELIRYDQATGKFELGQEALAVLKRTRGPVGVVAVCGRARQGKSFILNQLLGRSGGFEVAPTHRPCTKGLWMWSSPVERRGADGSKYSLVLLDTEGIDAYDQTGQYSTQIFSLAVLLSSLFVFNQMGGIDEAALDRLSLVTEMTKHIRVRASGGSDDETELAAFTPAFLWLLRDFYLRLEEDGRQVTPRDYLETALQPLQGTGRAVEAKNQIRESIKSLFPDRDCFTLVRPVNDEDKLARLDTLPAGEMRPEFKDGLHRLTQLIFSKALPKRLGSQILSGPMLAGLTEAYVDAINNGAVPTIATAWQGVAEAESRRAGDAALAAYTETFKEDVPAEESALESEHQYALRAAQRSFDDIAIGDESVRKANEQRWREACEARFHQLRDRKLAQAAAACEKLINDATVRLAALARQEGTTVERMQEEVAAFEQQYRASPAATGPTKWPRFAEFLRDAYGGAVRDLTARLEERRKAEAVAAAQAAEVARLQAQAAEQRLASAESEGNQLRARLGEAERRLGEVQAELARERERGAAAAAQLARLEQQVVHLEQSKAAESRNLSQAAEAQLRAAQAAHQAEVAQLSAASAEAARRASEVQQQLAAAQAELAALRQQAAATGAAAQDVQGRLAALAAERDTLSDSLQVLSTEKAELQRGKQEAERQLAALQQRLQTQETQFAAQMAAKEEEARRAAQQAAAAAAAAPAARAPLAPAAAPMHHDADMGAADGEEFEDAENLPNINKMTISQMKDWLMEHGHEADVWALVQKKGKKADFEQLMRRVTGQ</sequence>
<dbReference type="GO" id="GO:0003924">
    <property type="term" value="F:GTPase activity"/>
    <property type="evidence" value="ECO:0007669"/>
    <property type="project" value="InterPro"/>
</dbReference>
<keyword evidence="8" id="KW-1185">Reference proteome</keyword>
<dbReference type="EMBL" id="LHPG02000005">
    <property type="protein sequence ID" value="PRW58455.1"/>
    <property type="molecule type" value="Genomic_DNA"/>
</dbReference>
<feature type="coiled-coil region" evidence="5">
    <location>
        <begin position="847"/>
        <end position="1077"/>
    </location>
</feature>
<dbReference type="PANTHER" id="PTHR10751">
    <property type="entry name" value="GUANYLATE BINDING PROTEIN"/>
    <property type="match status" value="1"/>
</dbReference>
<evidence type="ECO:0000256" key="4">
    <source>
        <dbReference type="PROSITE-ProRule" id="PRU01052"/>
    </source>
</evidence>
<keyword evidence="2" id="KW-0378">Hydrolase</keyword>
<keyword evidence="3" id="KW-0342">GTP-binding</keyword>
<keyword evidence="5" id="KW-0175">Coiled coil</keyword>
<dbReference type="InterPro" id="IPR027417">
    <property type="entry name" value="P-loop_NTPase"/>
</dbReference>
<evidence type="ECO:0000256" key="5">
    <source>
        <dbReference type="SAM" id="Coils"/>
    </source>
</evidence>
<dbReference type="Gene3D" id="1.20.1000.10">
    <property type="entry name" value="Guanylate-binding protein, C-terminal domain"/>
    <property type="match status" value="1"/>
</dbReference>
<dbReference type="PROSITE" id="PS51715">
    <property type="entry name" value="G_GB1_RHD3"/>
    <property type="match status" value="1"/>
</dbReference>
<gene>
    <name evidence="7" type="ORF">C2E21_3158</name>
</gene>
<name>A0A2P6TWL0_CHLSO</name>
<dbReference type="CDD" id="cd01851">
    <property type="entry name" value="GBP"/>
    <property type="match status" value="1"/>
</dbReference>
<dbReference type="GO" id="GO:0005525">
    <property type="term" value="F:GTP binding"/>
    <property type="evidence" value="ECO:0007669"/>
    <property type="project" value="UniProtKB-KW"/>
</dbReference>
<keyword evidence="1" id="KW-0547">Nucleotide-binding</keyword>
<dbReference type="Gene3D" id="3.40.50.300">
    <property type="entry name" value="P-loop containing nucleotide triphosphate hydrolases"/>
    <property type="match status" value="1"/>
</dbReference>
<organism evidence="7 8">
    <name type="scientific">Chlorella sorokiniana</name>
    <name type="common">Freshwater green alga</name>
    <dbReference type="NCBI Taxonomy" id="3076"/>
    <lineage>
        <taxon>Eukaryota</taxon>
        <taxon>Viridiplantae</taxon>
        <taxon>Chlorophyta</taxon>
        <taxon>core chlorophytes</taxon>
        <taxon>Trebouxiophyceae</taxon>
        <taxon>Chlorellales</taxon>
        <taxon>Chlorellaceae</taxon>
        <taxon>Chlorella clade</taxon>
        <taxon>Chlorella</taxon>
    </lineage>
</organism>
<proteinExistence type="inferred from homology"/>
<comment type="similarity">
    <text evidence="4">Belongs to the TRAFAC class dynamin-like GTPase superfamily. GB1/RHD3 GTPase family.</text>
</comment>
<evidence type="ECO:0000256" key="1">
    <source>
        <dbReference type="ARBA" id="ARBA00022741"/>
    </source>
</evidence>
<evidence type="ECO:0000256" key="2">
    <source>
        <dbReference type="ARBA" id="ARBA00022801"/>
    </source>
</evidence>
<dbReference type="InterPro" id="IPR036543">
    <property type="entry name" value="Guanylate-bd_C_sf"/>
</dbReference>
<evidence type="ECO:0000259" key="6">
    <source>
        <dbReference type="PROSITE" id="PS51715"/>
    </source>
</evidence>
<evidence type="ECO:0000256" key="3">
    <source>
        <dbReference type="ARBA" id="ARBA00023134"/>
    </source>
</evidence>
<reference evidence="7 8" key="1">
    <citation type="journal article" date="2018" name="Plant J.">
        <title>Genome sequences of Chlorella sorokiniana UTEX 1602 and Micractinium conductrix SAG 241.80: implications to maltose excretion by a green alga.</title>
        <authorList>
            <person name="Arriola M.B."/>
            <person name="Velmurugan N."/>
            <person name="Zhang Y."/>
            <person name="Plunkett M.H."/>
            <person name="Hondzo H."/>
            <person name="Barney B.M."/>
        </authorList>
    </citation>
    <scope>NUCLEOTIDE SEQUENCE [LARGE SCALE GENOMIC DNA]</scope>
    <source>
        <strain evidence="8">UTEX 1602</strain>
    </source>
</reference>
<dbReference type="AlphaFoldDB" id="A0A2P6TWL0"/>
<dbReference type="InterPro" id="IPR030386">
    <property type="entry name" value="G_GB1_RHD3_dom"/>
</dbReference>
<dbReference type="OrthoDB" id="2135133at2759"/>
<dbReference type="SUPFAM" id="SSF48340">
    <property type="entry name" value="Interferon-induced guanylate-binding protein 1 (GBP1), C-terminal domain"/>
    <property type="match status" value="1"/>
</dbReference>
<dbReference type="InterPro" id="IPR015894">
    <property type="entry name" value="Guanylate-bd_N"/>
</dbReference>
<dbReference type="Pfam" id="PF02841">
    <property type="entry name" value="GBP_C"/>
    <property type="match status" value="1"/>
</dbReference>
<dbReference type="Proteomes" id="UP000239899">
    <property type="component" value="Unassembled WGS sequence"/>
</dbReference>
<feature type="domain" description="GB1/RHD3-type G" evidence="6">
    <location>
        <begin position="405"/>
        <end position="647"/>
    </location>
</feature>
<dbReference type="SUPFAM" id="SSF52540">
    <property type="entry name" value="P-loop containing nucleoside triphosphate hydrolases"/>
    <property type="match status" value="1"/>
</dbReference>